<accession>A0A8K0SCV8</accession>
<dbReference type="Gene3D" id="1.25.40.10">
    <property type="entry name" value="Tetratricopeptide repeat domain"/>
    <property type="match status" value="1"/>
</dbReference>
<dbReference type="Proteomes" id="UP000813444">
    <property type="component" value="Unassembled WGS sequence"/>
</dbReference>
<comment type="caution">
    <text evidence="1">The sequence shown here is derived from an EMBL/GenBank/DDBJ whole genome shotgun (WGS) entry which is preliminary data.</text>
</comment>
<protein>
    <submittedName>
        <fullName evidence="1">Uncharacterized protein</fullName>
    </submittedName>
</protein>
<dbReference type="OrthoDB" id="9991317at2759"/>
<dbReference type="EMBL" id="JAGPNK010000025">
    <property type="protein sequence ID" value="KAH7304136.1"/>
    <property type="molecule type" value="Genomic_DNA"/>
</dbReference>
<name>A0A8K0SCV8_9HYPO</name>
<reference evidence="1" key="1">
    <citation type="journal article" date="2021" name="Nat. Commun.">
        <title>Genetic determinants of endophytism in the Arabidopsis root mycobiome.</title>
        <authorList>
            <person name="Mesny F."/>
            <person name="Miyauchi S."/>
            <person name="Thiergart T."/>
            <person name="Pickel B."/>
            <person name="Atanasova L."/>
            <person name="Karlsson M."/>
            <person name="Huettel B."/>
            <person name="Barry K.W."/>
            <person name="Haridas S."/>
            <person name="Chen C."/>
            <person name="Bauer D."/>
            <person name="Andreopoulos W."/>
            <person name="Pangilinan J."/>
            <person name="LaButti K."/>
            <person name="Riley R."/>
            <person name="Lipzen A."/>
            <person name="Clum A."/>
            <person name="Drula E."/>
            <person name="Henrissat B."/>
            <person name="Kohler A."/>
            <person name="Grigoriev I.V."/>
            <person name="Martin F.M."/>
            <person name="Hacquard S."/>
        </authorList>
    </citation>
    <scope>NUCLEOTIDE SEQUENCE</scope>
    <source>
        <strain evidence="1">MPI-CAGE-CH-0235</strain>
    </source>
</reference>
<gene>
    <name evidence="1" type="ORF">B0I35DRAFT_152664</name>
</gene>
<proteinExistence type="predicted"/>
<evidence type="ECO:0000313" key="2">
    <source>
        <dbReference type="Proteomes" id="UP000813444"/>
    </source>
</evidence>
<organism evidence="1 2">
    <name type="scientific">Stachybotrys elegans</name>
    <dbReference type="NCBI Taxonomy" id="80388"/>
    <lineage>
        <taxon>Eukaryota</taxon>
        <taxon>Fungi</taxon>
        <taxon>Dikarya</taxon>
        <taxon>Ascomycota</taxon>
        <taxon>Pezizomycotina</taxon>
        <taxon>Sordariomycetes</taxon>
        <taxon>Hypocreomycetidae</taxon>
        <taxon>Hypocreales</taxon>
        <taxon>Stachybotryaceae</taxon>
        <taxon>Stachybotrys</taxon>
    </lineage>
</organism>
<keyword evidence="2" id="KW-1185">Reference proteome</keyword>
<dbReference type="InterPro" id="IPR011990">
    <property type="entry name" value="TPR-like_helical_dom_sf"/>
</dbReference>
<evidence type="ECO:0000313" key="1">
    <source>
        <dbReference type="EMBL" id="KAH7304136.1"/>
    </source>
</evidence>
<sequence length="177" mass="20436">MNSCIFETLPDRNKKYLKLCIAQPYIPTMEEMLEIEAFTIVDLEFDETTLEIRVPIDLYHHLPEPISVDHPNWAHQMRQLGVAYLERYKDTSNLTDLTQAIKIFEDGLASIPPAHPERIAFLVSHSSALYSKYVETARMTDLAQCILVREEALQLTASDDPSRIARLESLIRVYEDR</sequence>
<dbReference type="AlphaFoldDB" id="A0A8K0SCV8"/>